<proteinExistence type="predicted"/>
<evidence type="ECO:0000313" key="2">
    <source>
        <dbReference type="Proteomes" id="UP001165121"/>
    </source>
</evidence>
<accession>A0A9W6YP60</accession>
<dbReference type="OrthoDB" id="129622at2759"/>
<dbReference type="PANTHER" id="PTHR31569">
    <property type="entry name" value="SWIM-TYPE DOMAIN-CONTAINING PROTEIN"/>
    <property type="match status" value="1"/>
</dbReference>
<dbReference type="EMBL" id="BSXT01018890">
    <property type="protein sequence ID" value="GMG15610.1"/>
    <property type="molecule type" value="Genomic_DNA"/>
</dbReference>
<dbReference type="Proteomes" id="UP001165121">
    <property type="component" value="Unassembled WGS sequence"/>
</dbReference>
<protein>
    <submittedName>
        <fullName evidence="1">Unnamed protein product</fullName>
    </submittedName>
</protein>
<evidence type="ECO:0000313" key="1">
    <source>
        <dbReference type="EMBL" id="GMG15610.1"/>
    </source>
</evidence>
<comment type="caution">
    <text evidence="1">The sequence shown here is derived from an EMBL/GenBank/DDBJ whole genome shotgun (WGS) entry which is preliminary data.</text>
</comment>
<dbReference type="InterPro" id="IPR052579">
    <property type="entry name" value="Zinc_finger_SWIM"/>
</dbReference>
<gene>
    <name evidence="1" type="ORF">Pfra01_002950100</name>
</gene>
<keyword evidence="2" id="KW-1185">Reference proteome</keyword>
<dbReference type="PANTHER" id="PTHR31569:SF4">
    <property type="entry name" value="SWIM-TYPE DOMAIN-CONTAINING PROTEIN"/>
    <property type="match status" value="1"/>
</dbReference>
<reference evidence="1" key="1">
    <citation type="submission" date="2023-04" db="EMBL/GenBank/DDBJ databases">
        <title>Phytophthora fragariaefolia NBRC 109709.</title>
        <authorList>
            <person name="Ichikawa N."/>
            <person name="Sato H."/>
            <person name="Tonouchi N."/>
        </authorList>
    </citation>
    <scope>NUCLEOTIDE SEQUENCE</scope>
    <source>
        <strain evidence="1">NBRC 109709</strain>
    </source>
</reference>
<sequence>MLTDNGVKLPRLIITDRDLDFMDVTKDVFPAIPRLISRWHANQCVEARVREALGEVDLAKPDFFKRTKVNAWKTNAFLGAYDAAMHADTEGDFERRRGVLRQLHSEVAEHLDDKWWKYKEKLVKCWADKYIHFGRLDTRTVDAVHANIERWLDTSNGSLLTLLQKLVPWWKSAVNAVRSDAQREARDVPLGLCDPAFSCVVKKINVHALNETHRVWTRAIKHVHDCYADPTKQQQLKPCTGASREVTAVLASTS</sequence>
<name>A0A9W6YP60_9STRA</name>
<dbReference type="AlphaFoldDB" id="A0A9W6YP60"/>
<organism evidence="1 2">
    <name type="scientific">Phytophthora fragariaefolia</name>
    <dbReference type="NCBI Taxonomy" id="1490495"/>
    <lineage>
        <taxon>Eukaryota</taxon>
        <taxon>Sar</taxon>
        <taxon>Stramenopiles</taxon>
        <taxon>Oomycota</taxon>
        <taxon>Peronosporomycetes</taxon>
        <taxon>Peronosporales</taxon>
        <taxon>Peronosporaceae</taxon>
        <taxon>Phytophthora</taxon>
    </lineage>
</organism>